<dbReference type="STRING" id="51511.ENSCSAVP00000003227"/>
<dbReference type="InterPro" id="IPR035500">
    <property type="entry name" value="NHR-like_dom_sf"/>
</dbReference>
<dbReference type="Gene3D" id="1.10.565.10">
    <property type="entry name" value="Retinoid X Receptor"/>
    <property type="match status" value="1"/>
</dbReference>
<dbReference type="FunCoup" id="H2YD29">
    <property type="interactions" value="1"/>
</dbReference>
<keyword evidence="14" id="KW-1185">Reference proteome</keyword>
<keyword evidence="8" id="KW-0675">Receptor</keyword>
<dbReference type="PRINTS" id="PR00398">
    <property type="entry name" value="STRDHORMONER"/>
</dbReference>
<evidence type="ECO:0000256" key="10">
    <source>
        <dbReference type="SAM" id="MobiDB-lite"/>
    </source>
</evidence>
<feature type="domain" description="Nuclear receptor" evidence="11">
    <location>
        <begin position="154"/>
        <end position="229"/>
    </location>
</feature>
<dbReference type="PRINTS" id="PR00047">
    <property type="entry name" value="STROIDFINGER"/>
</dbReference>
<keyword evidence="4" id="KW-0862">Zinc</keyword>
<keyword evidence="2" id="KW-0479">Metal-binding</keyword>
<evidence type="ECO:0000256" key="9">
    <source>
        <dbReference type="ARBA" id="ARBA00023242"/>
    </source>
</evidence>
<evidence type="ECO:0000256" key="1">
    <source>
        <dbReference type="ARBA" id="ARBA00008092"/>
    </source>
</evidence>
<dbReference type="GO" id="GO:0030154">
    <property type="term" value="P:cell differentiation"/>
    <property type="evidence" value="ECO:0007669"/>
    <property type="project" value="TreeGrafter"/>
</dbReference>
<reference evidence="13" key="3">
    <citation type="submission" date="2025-09" db="UniProtKB">
        <authorList>
            <consortium name="Ensembl"/>
        </authorList>
    </citation>
    <scope>IDENTIFICATION</scope>
</reference>
<feature type="compositionally biased region" description="Basic and acidic residues" evidence="10">
    <location>
        <begin position="60"/>
        <end position="70"/>
    </location>
</feature>
<dbReference type="InterPro" id="IPR001628">
    <property type="entry name" value="Znf_hrmn_rcpt"/>
</dbReference>
<evidence type="ECO:0000313" key="13">
    <source>
        <dbReference type="Ensembl" id="ENSCSAVP00000003227.1"/>
    </source>
</evidence>
<feature type="compositionally biased region" description="Polar residues" evidence="10">
    <location>
        <begin position="44"/>
        <end position="59"/>
    </location>
</feature>
<keyword evidence="3" id="KW-0863">Zinc-finger</keyword>
<dbReference type="InterPro" id="IPR050234">
    <property type="entry name" value="Nuclear_hormone_rcpt_NR1"/>
</dbReference>
<dbReference type="InParanoid" id="H2YD29"/>
<accession>H2YD29</accession>
<evidence type="ECO:0000259" key="11">
    <source>
        <dbReference type="PROSITE" id="PS51030"/>
    </source>
</evidence>
<protein>
    <submittedName>
        <fullName evidence="13">Uncharacterized protein</fullName>
    </submittedName>
</protein>
<dbReference type="SMART" id="SM00430">
    <property type="entry name" value="HOLI"/>
    <property type="match status" value="1"/>
</dbReference>
<dbReference type="GO" id="GO:0008270">
    <property type="term" value="F:zinc ion binding"/>
    <property type="evidence" value="ECO:0007669"/>
    <property type="project" value="UniProtKB-KW"/>
</dbReference>
<dbReference type="InterPro" id="IPR000536">
    <property type="entry name" value="Nucl_hrmn_rcpt_lig-bd"/>
</dbReference>
<dbReference type="SUPFAM" id="SSF57716">
    <property type="entry name" value="Glucocorticoid receptor-like (DNA-binding domain)"/>
    <property type="match status" value="1"/>
</dbReference>
<evidence type="ECO:0000256" key="4">
    <source>
        <dbReference type="ARBA" id="ARBA00022833"/>
    </source>
</evidence>
<comment type="similarity">
    <text evidence="1">Belongs to the nuclear hormone receptor family. NR1 subfamily.</text>
</comment>
<dbReference type="PANTHER" id="PTHR24082">
    <property type="entry name" value="NUCLEAR HORMONE RECEPTOR"/>
    <property type="match status" value="1"/>
</dbReference>
<dbReference type="GeneTree" id="ENSGT00940000161118"/>
<dbReference type="InterPro" id="IPR013088">
    <property type="entry name" value="Znf_NHR/GATA"/>
</dbReference>
<evidence type="ECO:0000259" key="12">
    <source>
        <dbReference type="PROSITE" id="PS51843"/>
    </source>
</evidence>
<evidence type="ECO:0000256" key="8">
    <source>
        <dbReference type="ARBA" id="ARBA00023170"/>
    </source>
</evidence>
<evidence type="ECO:0000256" key="2">
    <source>
        <dbReference type="ARBA" id="ARBA00022723"/>
    </source>
</evidence>
<reference evidence="14" key="1">
    <citation type="submission" date="2003-08" db="EMBL/GenBank/DDBJ databases">
        <authorList>
            <person name="Birren B."/>
            <person name="Nusbaum C."/>
            <person name="Abebe A."/>
            <person name="Abouelleil A."/>
            <person name="Adekoya E."/>
            <person name="Ait-zahra M."/>
            <person name="Allen N."/>
            <person name="Allen T."/>
            <person name="An P."/>
            <person name="Anderson M."/>
            <person name="Anderson S."/>
            <person name="Arachchi H."/>
            <person name="Armbruster J."/>
            <person name="Bachantsang P."/>
            <person name="Baldwin J."/>
            <person name="Barry A."/>
            <person name="Bayul T."/>
            <person name="Blitshsteyn B."/>
            <person name="Bloom T."/>
            <person name="Blye J."/>
            <person name="Boguslavskiy L."/>
            <person name="Borowsky M."/>
            <person name="Boukhgalter B."/>
            <person name="Brunache A."/>
            <person name="Butler J."/>
            <person name="Calixte N."/>
            <person name="Calvo S."/>
            <person name="Camarata J."/>
            <person name="Campo K."/>
            <person name="Chang J."/>
            <person name="Cheshatsang Y."/>
            <person name="Citroen M."/>
            <person name="Collymore A."/>
            <person name="Considine T."/>
            <person name="Cook A."/>
            <person name="Cooke P."/>
            <person name="Corum B."/>
            <person name="Cuomo C."/>
            <person name="David R."/>
            <person name="Dawoe T."/>
            <person name="Degray S."/>
            <person name="Dodge S."/>
            <person name="Dooley K."/>
            <person name="Dorje P."/>
            <person name="Dorjee K."/>
            <person name="Dorris L."/>
            <person name="Duffey N."/>
            <person name="Dupes A."/>
            <person name="Elkins T."/>
            <person name="Engels R."/>
            <person name="Erickson J."/>
            <person name="Farina A."/>
            <person name="Faro S."/>
            <person name="Ferreira P."/>
            <person name="Fischer H."/>
            <person name="Fitzgerald M."/>
            <person name="Foley K."/>
            <person name="Gage D."/>
            <person name="Galagan J."/>
            <person name="Gearin G."/>
            <person name="Gnerre S."/>
            <person name="Gnirke A."/>
            <person name="Goyette A."/>
            <person name="Graham J."/>
            <person name="Grandbois E."/>
            <person name="Gyaltsen K."/>
            <person name="Hafez N."/>
            <person name="Hagopian D."/>
            <person name="Hagos B."/>
            <person name="Hall J."/>
            <person name="Hatcher B."/>
            <person name="Heller A."/>
            <person name="Higgins H."/>
            <person name="Honan T."/>
            <person name="Horn A."/>
            <person name="Houde N."/>
            <person name="Hughes L."/>
            <person name="Hulme W."/>
            <person name="Husby E."/>
            <person name="Iliev I."/>
            <person name="Jaffe D."/>
            <person name="Jones C."/>
            <person name="Kamal M."/>
            <person name="Kamat A."/>
            <person name="Kamvysselis M."/>
            <person name="Karlsson E."/>
            <person name="Kells C."/>
            <person name="Kieu A."/>
            <person name="Kisner P."/>
            <person name="Kodira C."/>
            <person name="Kulbokas E."/>
            <person name="Labutti K."/>
            <person name="Lama D."/>
            <person name="Landers T."/>
            <person name="Leger J."/>
            <person name="Levine S."/>
            <person name="Lewis D."/>
            <person name="Lewis T."/>
            <person name="Lindblad-toh K."/>
            <person name="Liu X."/>
            <person name="Lokyitsang T."/>
            <person name="Lokyitsang Y."/>
            <person name="Lucien O."/>
            <person name="Lui A."/>
            <person name="Ma L.J."/>
            <person name="Mabbitt R."/>
            <person name="Macdonald J."/>
            <person name="Maclean C."/>
            <person name="Major J."/>
            <person name="Manning J."/>
            <person name="Marabella R."/>
            <person name="Maru K."/>
            <person name="Matthews C."/>
            <person name="Mauceli E."/>
            <person name="Mccarthy M."/>
            <person name="Mcdonough S."/>
            <person name="Mcghee T."/>
            <person name="Meldrim J."/>
            <person name="Meneus L."/>
            <person name="Mesirov J."/>
            <person name="Mihalev A."/>
            <person name="Mihova T."/>
            <person name="Mikkelsen T."/>
            <person name="Mlenga V."/>
            <person name="Moru K."/>
            <person name="Mozes J."/>
            <person name="Mulrain L."/>
            <person name="Munson G."/>
            <person name="Naylor J."/>
            <person name="Newes C."/>
            <person name="Nguyen C."/>
            <person name="Nguyen N."/>
            <person name="Nguyen T."/>
            <person name="Nicol R."/>
            <person name="Nielsen C."/>
            <person name="Nizzari M."/>
            <person name="Norbu C."/>
            <person name="Norbu N."/>
            <person name="O'donnell P."/>
            <person name="Okoawo O."/>
            <person name="O'leary S."/>
            <person name="Omotosho B."/>
            <person name="O'neill K."/>
            <person name="Osman S."/>
            <person name="Parker S."/>
            <person name="Perrin D."/>
            <person name="Phunkhang P."/>
            <person name="Piqani B."/>
            <person name="Purcell S."/>
            <person name="Rachupka T."/>
            <person name="Ramasamy U."/>
            <person name="Rameau R."/>
            <person name="Ray V."/>
            <person name="Raymond C."/>
            <person name="Retta R."/>
            <person name="Richardson S."/>
            <person name="Rise C."/>
            <person name="Rodriguez J."/>
            <person name="Rogers J."/>
            <person name="Rogov P."/>
            <person name="Rutman M."/>
            <person name="Schupbach R."/>
            <person name="Seaman C."/>
            <person name="Settipalli S."/>
            <person name="Sharpe T."/>
            <person name="Sheridan J."/>
            <person name="Sherpa N."/>
            <person name="Shi J."/>
            <person name="Smirnov S."/>
            <person name="Smith C."/>
            <person name="Sougnez C."/>
            <person name="Spencer B."/>
            <person name="Stalker J."/>
            <person name="Stange-thomann N."/>
            <person name="Stavropoulos S."/>
            <person name="Stetson K."/>
            <person name="Stone C."/>
            <person name="Stone S."/>
            <person name="Stubbs M."/>
            <person name="Talamas J."/>
            <person name="Tchuinga P."/>
            <person name="Tenzing P."/>
            <person name="Tesfaye S."/>
            <person name="Theodore J."/>
            <person name="Thoulutsang Y."/>
            <person name="Topham K."/>
            <person name="Towey S."/>
            <person name="Tsamla T."/>
            <person name="Tsomo N."/>
            <person name="Vallee D."/>
            <person name="Vassiliev H."/>
            <person name="Venkataraman V."/>
            <person name="Vinson J."/>
            <person name="Vo A."/>
            <person name="Wade C."/>
            <person name="Wang S."/>
            <person name="Wangchuk T."/>
            <person name="Wangdi T."/>
            <person name="Whittaker C."/>
            <person name="Wilkinson J."/>
            <person name="Wu Y."/>
            <person name="Wyman D."/>
            <person name="Yadav S."/>
            <person name="Yang S."/>
            <person name="Yang X."/>
            <person name="Yeager S."/>
            <person name="Yee E."/>
            <person name="Young G."/>
            <person name="Zainoun J."/>
            <person name="Zembeck L."/>
            <person name="Zimmer A."/>
            <person name="Zody M."/>
            <person name="Lander E."/>
        </authorList>
    </citation>
    <scope>NUCLEOTIDE SEQUENCE [LARGE SCALE GENOMIC DNA]</scope>
</reference>
<dbReference type="CDD" id="cd06929">
    <property type="entry name" value="NR_LBD_F1"/>
    <property type="match status" value="1"/>
</dbReference>
<dbReference type="Pfam" id="PF00105">
    <property type="entry name" value="zf-C4"/>
    <property type="match status" value="1"/>
</dbReference>
<dbReference type="GO" id="GO:0000122">
    <property type="term" value="P:negative regulation of transcription by RNA polymerase II"/>
    <property type="evidence" value="ECO:0007669"/>
    <property type="project" value="TreeGrafter"/>
</dbReference>
<dbReference type="PANTHER" id="PTHR24082:SF283">
    <property type="entry name" value="NUCLEAR HORMONE RECEPTOR HR96"/>
    <property type="match status" value="1"/>
</dbReference>
<dbReference type="eggNOG" id="KOG3575">
    <property type="taxonomic scope" value="Eukaryota"/>
</dbReference>
<dbReference type="InterPro" id="IPR001728">
    <property type="entry name" value="ThyrH_rcpt"/>
</dbReference>
<dbReference type="Ensembl" id="ENSCSAVT00000003276.1">
    <property type="protein sequence ID" value="ENSCSAVP00000003227.1"/>
    <property type="gene ID" value="ENSCSAVG00000001918.1"/>
</dbReference>
<keyword evidence="6" id="KW-0238">DNA-binding</keyword>
<dbReference type="GO" id="GO:0004879">
    <property type="term" value="F:nuclear receptor activity"/>
    <property type="evidence" value="ECO:0007669"/>
    <property type="project" value="InterPro"/>
</dbReference>
<feature type="region of interest" description="Disordered" evidence="10">
    <location>
        <begin position="289"/>
        <end position="308"/>
    </location>
</feature>
<reference evidence="13" key="2">
    <citation type="submission" date="2025-08" db="UniProtKB">
        <authorList>
            <consortium name="Ensembl"/>
        </authorList>
    </citation>
    <scope>IDENTIFICATION</scope>
</reference>
<dbReference type="AlphaFoldDB" id="H2YD29"/>
<proteinExistence type="inferred from homology"/>
<feature type="region of interest" description="Disordered" evidence="10">
    <location>
        <begin position="40"/>
        <end position="79"/>
    </location>
</feature>
<dbReference type="SUPFAM" id="SSF48508">
    <property type="entry name" value="Nuclear receptor ligand-binding domain"/>
    <property type="match status" value="1"/>
</dbReference>
<evidence type="ECO:0000313" key="14">
    <source>
        <dbReference type="Proteomes" id="UP000007875"/>
    </source>
</evidence>
<dbReference type="Proteomes" id="UP000007875">
    <property type="component" value="Unassembled WGS sequence"/>
</dbReference>
<sequence length="531" mass="59710">MMMTAGLNVEPHFKAFSTNPSETACDMSYRFLPSGSPLFRHSSSDAGTDLSNHDSGQSNRKPDLKRKSEDMVQDPASMPFHPAARGGFSLNSFAFDALQNIQLGQHHQNSDIVPNSLLKIAESHRRSPDSKPSTTSVGITQNQSFFDNDEDDSWKVCGVCNDKATGYHFNALTCEGCKGFFRQATAAFYTFTCTYNNQCSITKSNRRQCQACRLRKCIQIGMKRECIMSPDEIKMKKTLVLTNRIKRATMQWVPMEISTEQKMLLDTICSAFIQSNNMPENDVIRGGETVRRDAERSSPCSSPSSSNNSNFLELIKRLADDIAARTPSNMTNHAHVLHFTDIMEFSIKEIIKFCKKIPTFMDLDLKDQIALLKAGCTEILFIKANYTYDIEKKALTLGPDILYTRDSFLQGGMSEDYTDYYLKFHEDLSSLQLDDVEMSALSAVALFSADRSDLVDHLRVGAQQEVLALALQAYSETSWKIRNRFAIIMSFLPRLRTLNSLCTNAFSQVKKQYGNEIGPLVQEVQPTVETP</sequence>
<dbReference type="OMA" id="MKRECIM"/>
<name>H2YD29_CIOSA</name>
<dbReference type="GO" id="GO:0045944">
    <property type="term" value="P:positive regulation of transcription by RNA polymerase II"/>
    <property type="evidence" value="ECO:0007669"/>
    <property type="project" value="TreeGrafter"/>
</dbReference>
<evidence type="ECO:0000256" key="6">
    <source>
        <dbReference type="ARBA" id="ARBA00023125"/>
    </source>
</evidence>
<dbReference type="GO" id="GO:0000978">
    <property type="term" value="F:RNA polymerase II cis-regulatory region sequence-specific DNA binding"/>
    <property type="evidence" value="ECO:0007669"/>
    <property type="project" value="TreeGrafter"/>
</dbReference>
<dbReference type="InterPro" id="IPR001723">
    <property type="entry name" value="Nuclear_hrmn_rcpt"/>
</dbReference>
<keyword evidence="9" id="KW-0539">Nucleus</keyword>
<feature type="compositionally biased region" description="Low complexity" evidence="10">
    <location>
        <begin position="297"/>
        <end position="308"/>
    </location>
</feature>
<evidence type="ECO:0000256" key="3">
    <source>
        <dbReference type="ARBA" id="ARBA00022771"/>
    </source>
</evidence>
<dbReference type="PROSITE" id="PS51843">
    <property type="entry name" value="NR_LBD"/>
    <property type="match status" value="1"/>
</dbReference>
<evidence type="ECO:0000256" key="7">
    <source>
        <dbReference type="ARBA" id="ARBA00023163"/>
    </source>
</evidence>
<dbReference type="CDD" id="cd07156">
    <property type="entry name" value="NR_DBD_VDR_like"/>
    <property type="match status" value="1"/>
</dbReference>
<dbReference type="HOGENOM" id="CLU_007368_12_0_1"/>
<dbReference type="Pfam" id="PF00104">
    <property type="entry name" value="Hormone_recep"/>
    <property type="match status" value="1"/>
</dbReference>
<dbReference type="PRINTS" id="PR00546">
    <property type="entry name" value="THYROIDHORMR"/>
</dbReference>
<dbReference type="SMART" id="SM00399">
    <property type="entry name" value="ZnF_C4"/>
    <property type="match status" value="1"/>
</dbReference>
<keyword evidence="5" id="KW-0805">Transcription regulation</keyword>
<dbReference type="Gene3D" id="3.30.50.10">
    <property type="entry name" value="Erythroid Transcription Factor GATA-1, subunit A"/>
    <property type="match status" value="1"/>
</dbReference>
<organism evidence="13 14">
    <name type="scientific">Ciona savignyi</name>
    <name type="common">Pacific transparent sea squirt</name>
    <dbReference type="NCBI Taxonomy" id="51511"/>
    <lineage>
        <taxon>Eukaryota</taxon>
        <taxon>Metazoa</taxon>
        <taxon>Chordata</taxon>
        <taxon>Tunicata</taxon>
        <taxon>Ascidiacea</taxon>
        <taxon>Phlebobranchia</taxon>
        <taxon>Cionidae</taxon>
        <taxon>Ciona</taxon>
    </lineage>
</organism>
<dbReference type="PROSITE" id="PS51030">
    <property type="entry name" value="NUCLEAR_REC_DBD_2"/>
    <property type="match status" value="1"/>
</dbReference>
<feature type="domain" description="NR LBD" evidence="12">
    <location>
        <begin position="260"/>
        <end position="528"/>
    </location>
</feature>
<evidence type="ECO:0000256" key="5">
    <source>
        <dbReference type="ARBA" id="ARBA00023015"/>
    </source>
</evidence>
<dbReference type="FunFam" id="3.30.50.10:FF:000101">
    <property type="entry name" value="nuclear receptor isoform X1"/>
    <property type="match status" value="1"/>
</dbReference>
<keyword evidence="7" id="KW-0804">Transcription</keyword>